<evidence type="ECO:0000313" key="2">
    <source>
        <dbReference type="EMBL" id="PIK40951.1"/>
    </source>
</evidence>
<gene>
    <name evidence="2" type="ORF">BSL78_22197</name>
</gene>
<dbReference type="Proteomes" id="UP000230750">
    <property type="component" value="Unassembled WGS sequence"/>
</dbReference>
<dbReference type="EMBL" id="MRZV01001068">
    <property type="protein sequence ID" value="PIK40951.1"/>
    <property type="molecule type" value="Genomic_DNA"/>
</dbReference>
<evidence type="ECO:0000313" key="3">
    <source>
        <dbReference type="Proteomes" id="UP000230750"/>
    </source>
</evidence>
<keyword evidence="3" id="KW-1185">Reference proteome</keyword>
<feature type="non-terminal residue" evidence="2">
    <location>
        <position position="91"/>
    </location>
</feature>
<protein>
    <submittedName>
        <fullName evidence="2">Uncharacterized protein</fullName>
    </submittedName>
</protein>
<name>A0A2G8JYV7_STIJA</name>
<organism evidence="2 3">
    <name type="scientific">Stichopus japonicus</name>
    <name type="common">Sea cucumber</name>
    <dbReference type="NCBI Taxonomy" id="307972"/>
    <lineage>
        <taxon>Eukaryota</taxon>
        <taxon>Metazoa</taxon>
        <taxon>Echinodermata</taxon>
        <taxon>Eleutherozoa</taxon>
        <taxon>Echinozoa</taxon>
        <taxon>Holothuroidea</taxon>
        <taxon>Aspidochirotacea</taxon>
        <taxon>Aspidochirotida</taxon>
        <taxon>Stichopodidae</taxon>
        <taxon>Apostichopus</taxon>
    </lineage>
</organism>
<reference evidence="2 3" key="1">
    <citation type="journal article" date="2017" name="PLoS Biol.">
        <title>The sea cucumber genome provides insights into morphological evolution and visceral regeneration.</title>
        <authorList>
            <person name="Zhang X."/>
            <person name="Sun L."/>
            <person name="Yuan J."/>
            <person name="Sun Y."/>
            <person name="Gao Y."/>
            <person name="Zhang L."/>
            <person name="Li S."/>
            <person name="Dai H."/>
            <person name="Hamel J.F."/>
            <person name="Liu C."/>
            <person name="Yu Y."/>
            <person name="Liu S."/>
            <person name="Lin W."/>
            <person name="Guo K."/>
            <person name="Jin S."/>
            <person name="Xu P."/>
            <person name="Storey K.B."/>
            <person name="Huan P."/>
            <person name="Zhang T."/>
            <person name="Zhou Y."/>
            <person name="Zhang J."/>
            <person name="Lin C."/>
            <person name="Li X."/>
            <person name="Xing L."/>
            <person name="Huo D."/>
            <person name="Sun M."/>
            <person name="Wang L."/>
            <person name="Mercier A."/>
            <person name="Li F."/>
            <person name="Yang H."/>
            <person name="Xiang J."/>
        </authorList>
    </citation>
    <scope>NUCLEOTIDE SEQUENCE [LARGE SCALE GENOMIC DNA]</scope>
    <source>
        <strain evidence="2">Shaxun</strain>
        <tissue evidence="2">Muscle</tissue>
    </source>
</reference>
<proteinExistence type="predicted"/>
<evidence type="ECO:0000256" key="1">
    <source>
        <dbReference type="SAM" id="MobiDB-lite"/>
    </source>
</evidence>
<feature type="region of interest" description="Disordered" evidence="1">
    <location>
        <begin position="19"/>
        <end position="50"/>
    </location>
</feature>
<dbReference type="AlphaFoldDB" id="A0A2G8JYV7"/>
<comment type="caution">
    <text evidence="2">The sequence shown here is derived from an EMBL/GenBank/DDBJ whole genome shotgun (WGS) entry which is preliminary data.</text>
</comment>
<accession>A0A2G8JYV7</accession>
<feature type="non-terminal residue" evidence="2">
    <location>
        <position position="1"/>
    </location>
</feature>
<sequence length="91" mass="9583">YAPSLASIHSASLSSLHSNQLLRNETGPDHTNDGLSFQDPSRNADGFDGQFAGPAGLKSYGAALVEANGSEADVSKLYVNHGQPQEPLLFQ</sequence>